<dbReference type="Proteomes" id="UP000314251">
    <property type="component" value="Unassembled WGS sequence"/>
</dbReference>
<proteinExistence type="predicted"/>
<dbReference type="EMBL" id="VDLY02000021">
    <property type="protein sequence ID" value="KAB8161159.1"/>
    <property type="molecule type" value="Genomic_DNA"/>
</dbReference>
<dbReference type="Pfam" id="PF04978">
    <property type="entry name" value="MST"/>
    <property type="match status" value="1"/>
</dbReference>
<dbReference type="InterPro" id="IPR007061">
    <property type="entry name" value="MST-like"/>
</dbReference>
<keyword evidence="2" id="KW-1185">Reference proteome</keyword>
<dbReference type="RefSeq" id="WP_139673643.1">
    <property type="nucleotide sequence ID" value="NZ_VDLY02000021.1"/>
</dbReference>
<protein>
    <submittedName>
        <fullName evidence="1">DUF664 domain-containing protein</fullName>
    </submittedName>
</protein>
<dbReference type="Gene3D" id="1.20.120.450">
    <property type="entry name" value="dinb family like domain"/>
    <property type="match status" value="1"/>
</dbReference>
<evidence type="ECO:0000313" key="1">
    <source>
        <dbReference type="EMBL" id="KAB8161159.1"/>
    </source>
</evidence>
<gene>
    <name evidence="1" type="ORF">FH607_026325</name>
</gene>
<dbReference type="InterPro" id="IPR034660">
    <property type="entry name" value="DinB/YfiT-like"/>
</dbReference>
<organism evidence="1 2">
    <name type="scientific">Streptomyces mimosae</name>
    <dbReference type="NCBI Taxonomy" id="2586635"/>
    <lineage>
        <taxon>Bacteria</taxon>
        <taxon>Bacillati</taxon>
        <taxon>Actinomycetota</taxon>
        <taxon>Actinomycetes</taxon>
        <taxon>Kitasatosporales</taxon>
        <taxon>Streptomycetaceae</taxon>
        <taxon>Streptomyces</taxon>
    </lineage>
</organism>
<evidence type="ECO:0000313" key="2">
    <source>
        <dbReference type="Proteomes" id="UP000314251"/>
    </source>
</evidence>
<sequence length="207" mass="23611">MTSTAAQPDQPDRTDDATRAHLLHYLREARDALVWKLDGLSEYDRRRPLTPTGTNLLGLVKHATLVEHDYFGVVFDQPVEPLSWTFHEDEPNVDMWATADQSSRDLIAEYRRVGEHSDAVIQKLPLDTRGRVPWWAPERAEVTLHRIAVHTIVDLQRHAGHADILRELIDGAVGLRTPGDNLPATDADWWADYRRRLEDVARGFIAD</sequence>
<comment type="caution">
    <text evidence="1">The sequence shown here is derived from an EMBL/GenBank/DDBJ whole genome shotgun (WGS) entry which is preliminary data.</text>
</comment>
<reference evidence="1" key="1">
    <citation type="submission" date="2019-10" db="EMBL/GenBank/DDBJ databases">
        <title>Nonomuraea sp. nov., isolated from Phyllanthus amarus.</title>
        <authorList>
            <person name="Klykleung N."/>
            <person name="Tanasupawat S."/>
        </authorList>
    </citation>
    <scope>NUCLEOTIDE SEQUENCE [LARGE SCALE GENOMIC DNA]</scope>
    <source>
        <strain evidence="1">3MP-10</strain>
    </source>
</reference>
<dbReference type="AlphaFoldDB" id="A0A5N5ZZF5"/>
<name>A0A5N5ZZF5_9ACTN</name>
<dbReference type="OrthoDB" id="4548523at2"/>
<dbReference type="SUPFAM" id="SSF109854">
    <property type="entry name" value="DinB/YfiT-like putative metalloenzymes"/>
    <property type="match status" value="1"/>
</dbReference>
<accession>A0A5N5ZZF5</accession>